<dbReference type="EMBL" id="LKEA01000101">
    <property type="protein sequence ID" value="ROV87244.1"/>
    <property type="molecule type" value="Genomic_DNA"/>
</dbReference>
<dbReference type="OrthoDB" id="5337378at2759"/>
<reference evidence="1 2" key="1">
    <citation type="submission" date="2015-09" db="EMBL/GenBank/DDBJ databases">
        <title>Host preference determinants of Valsa canker pathogens revealed by comparative genomics.</title>
        <authorList>
            <person name="Yin Z."/>
            <person name="Huang L."/>
        </authorList>
    </citation>
    <scope>NUCLEOTIDE SEQUENCE [LARGE SCALE GENOMIC DNA]</scope>
    <source>
        <strain evidence="1 2">03-1</strain>
    </source>
</reference>
<dbReference type="InterPro" id="IPR011009">
    <property type="entry name" value="Kinase-like_dom_sf"/>
</dbReference>
<comment type="caution">
    <text evidence="1">The sequence shown here is derived from an EMBL/GenBank/DDBJ whole genome shotgun (WGS) entry which is preliminary data.</text>
</comment>
<dbReference type="STRING" id="356882.A0A423V8V8"/>
<dbReference type="GO" id="GO:0004672">
    <property type="term" value="F:protein kinase activity"/>
    <property type="evidence" value="ECO:0007669"/>
    <property type="project" value="InterPro"/>
</dbReference>
<dbReference type="SUPFAM" id="SSF56112">
    <property type="entry name" value="Protein kinase-like (PK-like)"/>
    <property type="match status" value="1"/>
</dbReference>
<dbReference type="Gene3D" id="1.10.510.10">
    <property type="entry name" value="Transferase(Phosphotransferase) domain 1"/>
    <property type="match status" value="1"/>
</dbReference>
<sequence length="517" mass="58354">MTLTTYENQSSIPKPATIPYPFAPVDIVHFVSSVPESRNAWPILSRQDEGLLDSTRWGMSAGDQHADRQGLLQNRGKWKSLGSGYEGDTFAYNGSVIKVFKPGRSPLRNCVPDVSPNIQWPPEIPVSLLLGGLRDQQHHASSASAQNDFLPVIDYFLLPTSRNNHPGEWHLVTPFLKSGTLEHLAKRLRLQDNPLTPDEVDARFRPSFNRLLRALDTMHMEHNLCHDDIKMDNIFVTRQSSTTEATANTSSILSNGDDAHWLLADLGNARQPSHTYHSSLLWAHDNDQHADCRVNDVVRLVKSYMFFLQSASSTRNDAFNEPFLTASAPWSQLYWFTINSARQPLDGTASAQRIFEVSNNVFPPSTTTGEELHSQYEVESIYDGAQSEDTHRLATPMMKAVWGERLWSGLGEPARKAFMISTDGTAYIVQEIDVHEVTQRPYARQHNIIFNHRSLIVENYKAAGFRDLSNLRYIGVHMTGDDEMDQNIENAVIALGVEPDFRRFTPVQLTKARNADW</sequence>
<dbReference type="Proteomes" id="UP000283895">
    <property type="component" value="Unassembled WGS sequence"/>
</dbReference>
<organism evidence="1 2">
    <name type="scientific">Cytospora schulzeri</name>
    <dbReference type="NCBI Taxonomy" id="448051"/>
    <lineage>
        <taxon>Eukaryota</taxon>
        <taxon>Fungi</taxon>
        <taxon>Dikarya</taxon>
        <taxon>Ascomycota</taxon>
        <taxon>Pezizomycotina</taxon>
        <taxon>Sordariomycetes</taxon>
        <taxon>Sordariomycetidae</taxon>
        <taxon>Diaporthales</taxon>
        <taxon>Cytosporaceae</taxon>
        <taxon>Cytospora</taxon>
    </lineage>
</organism>
<name>A0A423V8V8_9PEZI</name>
<protein>
    <recommendedName>
        <fullName evidence="3">Protein kinase domain-containing protein</fullName>
    </recommendedName>
</protein>
<gene>
    <name evidence="1" type="ORF">VMCG_10755</name>
</gene>
<accession>A0A423V8V8</accession>
<dbReference type="AlphaFoldDB" id="A0A423V8V8"/>
<proteinExistence type="predicted"/>
<evidence type="ECO:0008006" key="3">
    <source>
        <dbReference type="Google" id="ProtNLM"/>
    </source>
</evidence>
<keyword evidence="2" id="KW-1185">Reference proteome</keyword>
<dbReference type="InterPro" id="IPR008271">
    <property type="entry name" value="Ser/Thr_kinase_AS"/>
</dbReference>
<evidence type="ECO:0000313" key="1">
    <source>
        <dbReference type="EMBL" id="ROV87244.1"/>
    </source>
</evidence>
<dbReference type="PROSITE" id="PS00108">
    <property type="entry name" value="PROTEIN_KINASE_ST"/>
    <property type="match status" value="1"/>
</dbReference>
<evidence type="ECO:0000313" key="2">
    <source>
        <dbReference type="Proteomes" id="UP000283895"/>
    </source>
</evidence>